<organism evidence="1 2">
    <name type="scientific">Gordonia phage Ashertheman</name>
    <dbReference type="NCBI Taxonomy" id="2301692"/>
    <lineage>
        <taxon>Viruses</taxon>
        <taxon>Duplodnaviria</taxon>
        <taxon>Heunggongvirae</taxon>
        <taxon>Uroviricota</taxon>
        <taxon>Caudoviricetes</taxon>
        <taxon>Stackebrandtviridae</taxon>
        <taxon>Schenleyvirinae</taxon>
        <taxon>Kroosvirus</taxon>
        <taxon>Kroosvirus ashertheman</taxon>
    </lineage>
</organism>
<evidence type="ECO:0000313" key="1">
    <source>
        <dbReference type="EMBL" id="AXQ62962.1"/>
    </source>
</evidence>
<sequence>MTAGDSAGAHRLLDELTDALTRDDPKPSHTGLLIRVLRAAIADPLMTVDEIVDDWIEDEDNRG</sequence>
<dbReference type="KEGG" id="vg:63026356"/>
<gene>
    <name evidence="1" type="primary">55</name>
    <name evidence="1" type="ORF">SEA_ASHERTHEMAN_55</name>
</gene>
<reference evidence="1 2" key="1">
    <citation type="submission" date="2018-07" db="EMBL/GenBank/DDBJ databases">
        <authorList>
            <person name="Meiner R.S."/>
            <person name="Sylvain J.A."/>
            <person name="Moraes M."/>
            <person name="Washington J.M."/>
            <person name="Garlena R.A."/>
            <person name="Russell D.A."/>
            <person name="Pope W.H."/>
            <person name="Jacobs-Sera D."/>
            <person name="Hatfull G.F."/>
        </authorList>
    </citation>
    <scope>NUCLEOTIDE SEQUENCE [LARGE SCALE GENOMIC DNA]</scope>
</reference>
<protein>
    <submittedName>
        <fullName evidence="1">Uncharacterized protein</fullName>
    </submittedName>
</protein>
<name>A0A385DWH4_9CAUD</name>
<dbReference type="GeneID" id="63026356"/>
<evidence type="ECO:0000313" key="2">
    <source>
        <dbReference type="Proteomes" id="UP000263262"/>
    </source>
</evidence>
<dbReference type="Proteomes" id="UP000263262">
    <property type="component" value="Segment"/>
</dbReference>
<keyword evidence="2" id="KW-1185">Reference proteome</keyword>
<accession>A0A385DWH4</accession>
<proteinExistence type="predicted"/>
<dbReference type="EMBL" id="MH651168">
    <property type="protein sequence ID" value="AXQ62962.1"/>
    <property type="molecule type" value="Genomic_DNA"/>
</dbReference>
<dbReference type="RefSeq" id="YP_010001848.1">
    <property type="nucleotide sequence ID" value="NC_053237.1"/>
</dbReference>